<reference evidence="1" key="1">
    <citation type="submission" date="2018-05" db="EMBL/GenBank/DDBJ databases">
        <authorList>
            <person name="Lanie J.A."/>
            <person name="Ng W.-L."/>
            <person name="Kazmierczak K.M."/>
            <person name="Andrzejewski T.M."/>
            <person name="Davidsen T.M."/>
            <person name="Wayne K.J."/>
            <person name="Tettelin H."/>
            <person name="Glass J.I."/>
            <person name="Rusch D."/>
            <person name="Podicherti R."/>
            <person name="Tsui H.-C.T."/>
            <person name="Winkler M.E."/>
        </authorList>
    </citation>
    <scope>NUCLEOTIDE SEQUENCE</scope>
</reference>
<proteinExistence type="predicted"/>
<sequence length="108" mass="11964">MIQATFDDENPETVHRWAYPDSGTWDAARNVIEALPIYRDHGLLAVTLNFQGGSPEGYSKEQPYPPSAGPLRRTHTLRFGVVCGQRSLCPKSVGVVCPHRCRRQSANG</sequence>
<gene>
    <name evidence="1" type="ORF">METZ01_LOCUS192920</name>
</gene>
<protein>
    <submittedName>
        <fullName evidence="1">Uncharacterized protein</fullName>
    </submittedName>
</protein>
<accession>A0A382DNN8</accession>
<name>A0A382DNN8_9ZZZZ</name>
<dbReference type="EMBL" id="UINC01040338">
    <property type="protein sequence ID" value="SVB40066.1"/>
    <property type="molecule type" value="Genomic_DNA"/>
</dbReference>
<evidence type="ECO:0000313" key="1">
    <source>
        <dbReference type="EMBL" id="SVB40066.1"/>
    </source>
</evidence>
<dbReference type="AlphaFoldDB" id="A0A382DNN8"/>
<organism evidence="1">
    <name type="scientific">marine metagenome</name>
    <dbReference type="NCBI Taxonomy" id="408172"/>
    <lineage>
        <taxon>unclassified sequences</taxon>
        <taxon>metagenomes</taxon>
        <taxon>ecological metagenomes</taxon>
    </lineage>
</organism>